<sequence length="51" mass="5965">MSNKALLQTYIEQGKEYRKMLIKANGHGKHTSKIKDIDLRLKQAAQRLKRI</sequence>
<evidence type="ECO:0000313" key="1">
    <source>
        <dbReference type="EMBL" id="MCR6545029.1"/>
    </source>
</evidence>
<dbReference type="Proteomes" id="UP001524944">
    <property type="component" value="Unassembled WGS sequence"/>
</dbReference>
<proteinExistence type="predicted"/>
<organism evidence="1 2">
    <name type="scientific">Dehalobacterium formicoaceticum</name>
    <dbReference type="NCBI Taxonomy" id="51515"/>
    <lineage>
        <taxon>Bacteria</taxon>
        <taxon>Bacillati</taxon>
        <taxon>Bacillota</taxon>
        <taxon>Clostridia</taxon>
        <taxon>Eubacteriales</taxon>
        <taxon>Peptococcaceae</taxon>
        <taxon>Dehalobacterium</taxon>
    </lineage>
</organism>
<name>A0ABT1Y2D6_9FIRM</name>
<protein>
    <submittedName>
        <fullName evidence="1">Uncharacterized protein</fullName>
    </submittedName>
</protein>
<dbReference type="RefSeq" id="WP_157677247.1">
    <property type="nucleotide sequence ID" value="NZ_CP022121.1"/>
</dbReference>
<dbReference type="EMBL" id="JANPWE010000002">
    <property type="protein sequence ID" value="MCR6545029.1"/>
    <property type="molecule type" value="Genomic_DNA"/>
</dbReference>
<reference evidence="1 2" key="1">
    <citation type="submission" date="2022-08" db="EMBL/GenBank/DDBJ databases">
        <title>Proteogenomics of the novel Dehalobacterium formicoaceticum strain EZ94 highlights a key role of methyltransferases during anaerobic dichloromethane degradation.</title>
        <authorList>
            <person name="Wasmund K."/>
        </authorList>
    </citation>
    <scope>NUCLEOTIDE SEQUENCE [LARGE SCALE GENOMIC DNA]</scope>
    <source>
        <strain evidence="1 2">EZ94</strain>
    </source>
</reference>
<accession>A0ABT1Y2D6</accession>
<comment type="caution">
    <text evidence="1">The sequence shown here is derived from an EMBL/GenBank/DDBJ whole genome shotgun (WGS) entry which is preliminary data.</text>
</comment>
<gene>
    <name evidence="1" type="ORF">NVS47_05795</name>
</gene>
<evidence type="ECO:0000313" key="2">
    <source>
        <dbReference type="Proteomes" id="UP001524944"/>
    </source>
</evidence>
<keyword evidence="2" id="KW-1185">Reference proteome</keyword>